<dbReference type="GO" id="GO:0044781">
    <property type="term" value="P:bacterial-type flagellum organization"/>
    <property type="evidence" value="ECO:0007669"/>
    <property type="project" value="UniProtKB-KW"/>
</dbReference>
<evidence type="ECO:0000313" key="10">
    <source>
        <dbReference type="EMBL" id="STO55835.1"/>
    </source>
</evidence>
<accession>A0A377HJB8</accession>
<evidence type="ECO:0000256" key="3">
    <source>
        <dbReference type="ARBA" id="ARBA00022491"/>
    </source>
</evidence>
<dbReference type="SUPFAM" id="SSF101498">
    <property type="entry name" value="Anti-sigma factor FlgM"/>
    <property type="match status" value="1"/>
</dbReference>
<keyword evidence="3" id="KW-0678">Repressor</keyword>
<dbReference type="AlphaFoldDB" id="A0A377HJB8"/>
<reference evidence="10 11" key="1">
    <citation type="submission" date="2018-06" db="EMBL/GenBank/DDBJ databases">
        <authorList>
            <consortium name="Pathogen Informatics"/>
            <person name="Doyle S."/>
        </authorList>
    </citation>
    <scope>NUCLEOTIDE SEQUENCE [LARGE SCALE GENOMIC DNA]</scope>
    <source>
        <strain evidence="10 11">NCTC11645</strain>
    </source>
</reference>
<dbReference type="InterPro" id="IPR035890">
    <property type="entry name" value="Anti-sigma-28_factor_FlgM_sf"/>
</dbReference>
<dbReference type="InterPro" id="IPR007412">
    <property type="entry name" value="FlgM"/>
</dbReference>
<feature type="domain" description="Anti-sigma-28 factor FlgM C-terminal" evidence="9">
    <location>
        <begin position="33"/>
        <end position="85"/>
    </location>
</feature>
<dbReference type="Proteomes" id="UP000254512">
    <property type="component" value="Unassembled WGS sequence"/>
</dbReference>
<dbReference type="InterPro" id="IPR031316">
    <property type="entry name" value="FlgM_C"/>
</dbReference>
<gene>
    <name evidence="10" type="ORF">NCTC11645_00137</name>
</gene>
<keyword evidence="10" id="KW-0966">Cell projection</keyword>
<comment type="function">
    <text evidence="7">Responsible for the coupling of flagellin expression to flagellar assembly by preventing expression of the flagellin genes when a component of the middle class of proteins is defective. It negatively regulates flagellar genes by inhibiting the activity of FliA by directly binding to FliA.</text>
</comment>
<dbReference type="EMBL" id="UGHD01000002">
    <property type="protein sequence ID" value="STO55835.1"/>
    <property type="molecule type" value="Genomic_DNA"/>
</dbReference>
<evidence type="ECO:0000256" key="8">
    <source>
        <dbReference type="ARBA" id="ARBA00030117"/>
    </source>
</evidence>
<evidence type="ECO:0000256" key="1">
    <source>
        <dbReference type="ARBA" id="ARBA00005322"/>
    </source>
</evidence>
<sequence>MIGKIGLNQSVNYRREINNTDTVKTQRKPESNIALSEEMRTLHAAKASMENTQDVDMDKVAAMKAMLERGEMTVNLDNLANSIINYYEPAKK</sequence>
<dbReference type="GeneID" id="58896041"/>
<evidence type="ECO:0000256" key="5">
    <source>
        <dbReference type="ARBA" id="ARBA00023015"/>
    </source>
</evidence>
<evidence type="ECO:0000259" key="9">
    <source>
        <dbReference type="Pfam" id="PF04316"/>
    </source>
</evidence>
<evidence type="ECO:0000256" key="7">
    <source>
        <dbReference type="ARBA" id="ARBA00024739"/>
    </source>
</evidence>
<protein>
    <recommendedName>
        <fullName evidence="2">Negative regulator of flagellin synthesis</fullName>
    </recommendedName>
    <alternativeName>
        <fullName evidence="8">Anti-sigma-28 factor</fullName>
    </alternativeName>
</protein>
<keyword evidence="5" id="KW-0805">Transcription regulation</keyword>
<evidence type="ECO:0000256" key="2">
    <source>
        <dbReference type="ARBA" id="ARBA00017823"/>
    </source>
</evidence>
<evidence type="ECO:0000256" key="6">
    <source>
        <dbReference type="ARBA" id="ARBA00023163"/>
    </source>
</evidence>
<keyword evidence="10" id="KW-0969">Cilium</keyword>
<organism evidence="10 11">
    <name type="scientific">Grimontia hollisae</name>
    <name type="common">Vibrio hollisae</name>
    <dbReference type="NCBI Taxonomy" id="673"/>
    <lineage>
        <taxon>Bacteria</taxon>
        <taxon>Pseudomonadati</taxon>
        <taxon>Pseudomonadota</taxon>
        <taxon>Gammaproteobacteria</taxon>
        <taxon>Vibrionales</taxon>
        <taxon>Vibrionaceae</taxon>
        <taxon>Grimontia</taxon>
    </lineage>
</organism>
<dbReference type="RefSeq" id="WP_005501583.1">
    <property type="nucleotide sequence ID" value="NZ_CABMOB010000001.1"/>
</dbReference>
<keyword evidence="4" id="KW-1005">Bacterial flagellum biogenesis</keyword>
<dbReference type="GO" id="GO:0045892">
    <property type="term" value="P:negative regulation of DNA-templated transcription"/>
    <property type="evidence" value="ECO:0007669"/>
    <property type="project" value="InterPro"/>
</dbReference>
<proteinExistence type="inferred from homology"/>
<dbReference type="KEGG" id="gho:AL542_08925"/>
<keyword evidence="10" id="KW-0282">Flagellum</keyword>
<evidence type="ECO:0000256" key="4">
    <source>
        <dbReference type="ARBA" id="ARBA00022795"/>
    </source>
</evidence>
<evidence type="ECO:0000313" key="11">
    <source>
        <dbReference type="Proteomes" id="UP000254512"/>
    </source>
</evidence>
<dbReference type="STRING" id="673.AL542_08925"/>
<dbReference type="NCBIfam" id="TIGR03824">
    <property type="entry name" value="FlgM_jcvi"/>
    <property type="match status" value="1"/>
</dbReference>
<name>A0A377HJB8_GRIHO</name>
<comment type="similarity">
    <text evidence="1">Belongs to the FlgM family.</text>
</comment>
<keyword evidence="6" id="KW-0804">Transcription</keyword>
<dbReference type="Pfam" id="PF04316">
    <property type="entry name" value="FlgM"/>
    <property type="match status" value="1"/>
</dbReference>